<proteinExistence type="predicted"/>
<dbReference type="PANTHER" id="PTHR44186:SF1">
    <property type="entry name" value="BARDET-BIEDL SYNDROME 4 PROTEIN"/>
    <property type="match status" value="1"/>
</dbReference>
<keyword evidence="5" id="KW-1185">Reference proteome</keyword>
<comment type="caution">
    <text evidence="4">The sequence shown here is derived from an EMBL/GenBank/DDBJ whole genome shotgun (WGS) entry which is preliminary data.</text>
</comment>
<evidence type="ECO:0000313" key="5">
    <source>
        <dbReference type="Proteomes" id="UP001597138"/>
    </source>
</evidence>
<evidence type="ECO:0000256" key="2">
    <source>
        <dbReference type="ARBA" id="ARBA00022803"/>
    </source>
</evidence>
<dbReference type="EMBL" id="JBHUDZ010000016">
    <property type="protein sequence ID" value="MFD1604388.1"/>
    <property type="molecule type" value="Genomic_DNA"/>
</dbReference>
<keyword evidence="2 3" id="KW-0802">TPR repeat</keyword>
<dbReference type="InterPro" id="IPR011990">
    <property type="entry name" value="TPR-like_helical_dom_sf"/>
</dbReference>
<evidence type="ECO:0000256" key="3">
    <source>
        <dbReference type="PROSITE-ProRule" id="PRU00339"/>
    </source>
</evidence>
<feature type="repeat" description="TPR" evidence="3">
    <location>
        <begin position="206"/>
        <end position="239"/>
    </location>
</feature>
<dbReference type="PROSITE" id="PS50005">
    <property type="entry name" value="TPR"/>
    <property type="match status" value="2"/>
</dbReference>
<dbReference type="PANTHER" id="PTHR44186">
    <property type="match status" value="1"/>
</dbReference>
<evidence type="ECO:0000313" key="4">
    <source>
        <dbReference type="EMBL" id="MFD1604388.1"/>
    </source>
</evidence>
<dbReference type="SMART" id="SM00028">
    <property type="entry name" value="TPR"/>
    <property type="match status" value="6"/>
</dbReference>
<name>A0ABW4HFW9_9FLAO</name>
<sequence>MTADTKEINNKGVKHFLNNDFEKAKNSYFEVLTIDSNNAVTLNNLGLLYLQEEKFKEAENSFLQAYNQSQNPTYALNLGHSLVYQNRYDEAENYYKISLRKDDIMAWKSLIALYEFTNQIDKAIETLSKVIVQISIDVSFKIQLAKNYIRKEFYQEALDILQLASLQEDLEHEVWYYTAYIHFKNKNFNLAQKAIETSLEFHNSWENALELAGTISMTLNNLEQAIAYWNEALQQNPKNNAVRVNKAVVLLGSKREKEAVSDFKFVLKNDSSNLKAIYYLGGIYISKYETKQKGIELLERLIKTENPYTAKAKELLIQI</sequence>
<accession>A0ABW4HFW9</accession>
<feature type="repeat" description="TPR" evidence="3">
    <location>
        <begin position="39"/>
        <end position="72"/>
    </location>
</feature>
<protein>
    <submittedName>
        <fullName evidence="4">Tetratricopeptide repeat protein</fullName>
    </submittedName>
</protein>
<evidence type="ECO:0000256" key="1">
    <source>
        <dbReference type="ARBA" id="ARBA00022737"/>
    </source>
</evidence>
<keyword evidence="1" id="KW-0677">Repeat</keyword>
<organism evidence="4 5">
    <name type="scientific">Flavobacterium artemisiae</name>
    <dbReference type="NCBI Taxonomy" id="2126556"/>
    <lineage>
        <taxon>Bacteria</taxon>
        <taxon>Pseudomonadati</taxon>
        <taxon>Bacteroidota</taxon>
        <taxon>Flavobacteriia</taxon>
        <taxon>Flavobacteriales</taxon>
        <taxon>Flavobacteriaceae</taxon>
        <taxon>Flavobacterium</taxon>
    </lineage>
</organism>
<dbReference type="Pfam" id="PF13432">
    <property type="entry name" value="TPR_16"/>
    <property type="match status" value="2"/>
</dbReference>
<reference evidence="5" key="1">
    <citation type="journal article" date="2019" name="Int. J. Syst. Evol. Microbiol.">
        <title>The Global Catalogue of Microorganisms (GCM) 10K type strain sequencing project: providing services to taxonomists for standard genome sequencing and annotation.</title>
        <authorList>
            <consortium name="The Broad Institute Genomics Platform"/>
            <consortium name="The Broad Institute Genome Sequencing Center for Infectious Disease"/>
            <person name="Wu L."/>
            <person name="Ma J."/>
        </authorList>
    </citation>
    <scope>NUCLEOTIDE SEQUENCE [LARGE SCALE GENOMIC DNA]</scope>
    <source>
        <strain evidence="5">CCUG 70865</strain>
    </source>
</reference>
<dbReference type="Gene3D" id="1.25.40.10">
    <property type="entry name" value="Tetratricopeptide repeat domain"/>
    <property type="match status" value="3"/>
</dbReference>
<dbReference type="Proteomes" id="UP001597138">
    <property type="component" value="Unassembled WGS sequence"/>
</dbReference>
<dbReference type="InterPro" id="IPR019734">
    <property type="entry name" value="TPR_rpt"/>
</dbReference>
<dbReference type="SUPFAM" id="SSF48452">
    <property type="entry name" value="TPR-like"/>
    <property type="match status" value="1"/>
</dbReference>
<gene>
    <name evidence="4" type="ORF">ACFSC2_16750</name>
</gene>
<dbReference type="Pfam" id="PF13181">
    <property type="entry name" value="TPR_8"/>
    <property type="match status" value="1"/>
</dbReference>
<dbReference type="RefSeq" id="WP_379815480.1">
    <property type="nucleotide sequence ID" value="NZ_JBHUDZ010000016.1"/>
</dbReference>